<dbReference type="InParanoid" id="B8DYG3"/>
<dbReference type="AlphaFoldDB" id="B8DYG3"/>
<dbReference type="STRING" id="515635.Dtur_0004"/>
<evidence type="ECO:0000313" key="2">
    <source>
        <dbReference type="Proteomes" id="UP000007719"/>
    </source>
</evidence>
<dbReference type="eggNOG" id="COG3809">
    <property type="taxonomic scope" value="Bacteria"/>
</dbReference>
<dbReference type="RefSeq" id="WP_012582431.1">
    <property type="nucleotide sequence ID" value="NC_011661.1"/>
</dbReference>
<dbReference type="OrthoDB" id="9814037at2"/>
<organism evidence="1 2">
    <name type="scientific">Dictyoglomus turgidum (strain DSM 6724 / Z-1310)</name>
    <dbReference type="NCBI Taxonomy" id="515635"/>
    <lineage>
        <taxon>Bacteria</taxon>
        <taxon>Pseudomonadati</taxon>
        <taxon>Dictyoglomota</taxon>
        <taxon>Dictyoglomia</taxon>
        <taxon>Dictyoglomales</taxon>
        <taxon>Dictyoglomaceae</taxon>
        <taxon>Dictyoglomus</taxon>
    </lineage>
</organism>
<gene>
    <name evidence="1" type="ordered locus">Dtur_0004</name>
</gene>
<dbReference type="EnsemblBacteria" id="ACK41345">
    <property type="protein sequence ID" value="ACK41345"/>
    <property type="gene ID" value="Dtur_0004"/>
</dbReference>
<accession>B8DYG3</accession>
<evidence type="ECO:0000313" key="1">
    <source>
        <dbReference type="EMBL" id="ACK41345.1"/>
    </source>
</evidence>
<dbReference type="Proteomes" id="UP000007719">
    <property type="component" value="Chromosome"/>
</dbReference>
<protein>
    <submittedName>
        <fullName evidence="1">Uncharacterized protein</fullName>
    </submittedName>
</protein>
<proteinExistence type="predicted"/>
<reference evidence="2" key="1">
    <citation type="journal article" date="2016" name="Front. Microbiol.">
        <title>The complete genome sequence of hyperthermophile Dictyoglomus turgidum DSM 6724 reveals a specialized carbohydrate fermentor.</title>
        <authorList>
            <person name="Brumm P.J."/>
            <person name="Gowda K."/>
            <person name="Robb F.T."/>
            <person name="Mead D.A."/>
        </authorList>
    </citation>
    <scope>NUCLEOTIDE SEQUENCE [LARGE SCALE GENOMIC DNA]</scope>
    <source>
        <strain evidence="2">DSM 6724 / Z-1310</strain>
    </source>
</reference>
<dbReference type="EMBL" id="CP001251">
    <property type="protein sequence ID" value="ACK41345.1"/>
    <property type="molecule type" value="Genomic_DNA"/>
</dbReference>
<sequence>MKPEEVEKFSIEKSIKSLCQPSICPNDKSPLMLLKDPLIPKDIVIYYCEQCFGMWLPLDSLRKYKAYQRSRKESFNKESRENLPKELEEKIDLLLKKGEEDLKKQNEFELDYKMSQFVSVVLLILKILSYFIKR</sequence>
<keyword evidence="2" id="KW-1185">Reference proteome</keyword>
<dbReference type="KEGG" id="dtu:Dtur_0004"/>
<dbReference type="HOGENOM" id="CLU_129203_0_0_0"/>
<name>B8DYG3_DICTD</name>